<organism evidence="1 2">
    <name type="scientific">Kipferlia bialata</name>
    <dbReference type="NCBI Taxonomy" id="797122"/>
    <lineage>
        <taxon>Eukaryota</taxon>
        <taxon>Metamonada</taxon>
        <taxon>Carpediemonas-like organisms</taxon>
        <taxon>Kipferlia</taxon>
    </lineage>
</organism>
<sequence>MPVINVDAAIKRLTTFFMRSLDKAKRDEFNAEIKSLYKKGAMVDAVAFMTAEALVLFNVSPLERTDVFIIMFALLANYKMEAEATDLISTLLTAEEIPVEDRFLAALPSLAHKEFGTSEKLTAFAIQHNLTHHIEIPVSASSVEAGIRSCHVEKALEDAKTLLSGATCTEEEAMTVLEVGRHMYVPLLAYFCERVSAMTLSSQ</sequence>
<reference evidence="1 2" key="1">
    <citation type="journal article" date="2018" name="PLoS ONE">
        <title>The draft genome of Kipferlia bialata reveals reductive genome evolution in fornicate parasites.</title>
        <authorList>
            <person name="Tanifuji G."/>
            <person name="Takabayashi S."/>
            <person name="Kume K."/>
            <person name="Takagi M."/>
            <person name="Nakayama T."/>
            <person name="Kamikawa R."/>
            <person name="Inagaki Y."/>
            <person name="Hashimoto T."/>
        </authorList>
    </citation>
    <scope>NUCLEOTIDE SEQUENCE [LARGE SCALE GENOMIC DNA]</scope>
    <source>
        <strain evidence="1">NY0173</strain>
    </source>
</reference>
<dbReference type="AlphaFoldDB" id="A0A9K3D413"/>
<comment type="caution">
    <text evidence="1">The sequence shown here is derived from an EMBL/GenBank/DDBJ whole genome shotgun (WGS) entry which is preliminary data.</text>
</comment>
<protein>
    <submittedName>
        <fullName evidence="1">Uncharacterized protein</fullName>
    </submittedName>
</protein>
<proteinExistence type="predicted"/>
<name>A0A9K3D413_9EUKA</name>
<keyword evidence="2" id="KW-1185">Reference proteome</keyword>
<evidence type="ECO:0000313" key="1">
    <source>
        <dbReference type="EMBL" id="GIQ88396.1"/>
    </source>
</evidence>
<gene>
    <name evidence="1" type="ORF">KIPB_010637</name>
</gene>
<dbReference type="EMBL" id="BDIP01004033">
    <property type="protein sequence ID" value="GIQ88396.1"/>
    <property type="molecule type" value="Genomic_DNA"/>
</dbReference>
<dbReference type="Proteomes" id="UP000265618">
    <property type="component" value="Unassembled WGS sequence"/>
</dbReference>
<accession>A0A9K3D413</accession>
<evidence type="ECO:0000313" key="2">
    <source>
        <dbReference type="Proteomes" id="UP000265618"/>
    </source>
</evidence>